<accession>A0A6J5EQP6</accession>
<keyword evidence="2" id="KW-0732">Signal</keyword>
<name>A0A6J5EQP6_9BURK</name>
<feature type="signal peptide" evidence="2">
    <location>
        <begin position="1"/>
        <end position="23"/>
    </location>
</feature>
<feature type="chain" id="PRO_5027121451" evidence="2">
    <location>
        <begin position="24"/>
        <end position="295"/>
    </location>
</feature>
<keyword evidence="4" id="KW-1185">Reference proteome</keyword>
<evidence type="ECO:0000256" key="1">
    <source>
        <dbReference type="SAM" id="MobiDB-lite"/>
    </source>
</evidence>
<protein>
    <submittedName>
        <fullName evidence="3">Uncharacterized protein</fullName>
    </submittedName>
</protein>
<evidence type="ECO:0000256" key="2">
    <source>
        <dbReference type="SAM" id="SignalP"/>
    </source>
</evidence>
<proteinExistence type="predicted"/>
<dbReference type="Proteomes" id="UP000494363">
    <property type="component" value="Unassembled WGS sequence"/>
</dbReference>
<evidence type="ECO:0000313" key="3">
    <source>
        <dbReference type="EMBL" id="CAB3768483.1"/>
    </source>
</evidence>
<dbReference type="EMBL" id="CADIKH010000037">
    <property type="protein sequence ID" value="CAB3768483.1"/>
    <property type="molecule type" value="Genomic_DNA"/>
</dbReference>
<organism evidence="3 4">
    <name type="scientific">Paraburkholderia humisilvae</name>
    <dbReference type="NCBI Taxonomy" id="627669"/>
    <lineage>
        <taxon>Bacteria</taxon>
        <taxon>Pseudomonadati</taxon>
        <taxon>Pseudomonadota</taxon>
        <taxon>Betaproteobacteria</taxon>
        <taxon>Burkholderiales</taxon>
        <taxon>Burkholderiaceae</taxon>
        <taxon>Paraburkholderia</taxon>
    </lineage>
</organism>
<dbReference type="AlphaFoldDB" id="A0A6J5EQP6"/>
<sequence length="295" mass="32302">MNRLSVCLTSLIVTLFAATFANAALRYDWDDVLVPQAAELPRLSRQSEQRYFDQMFREQGIEPDSAKAQIVRTWINKMRHDPIIASAIPGGAQGLGRLFLDTQTRETVLLNGLVRLSAADRLSYVQLLSKFLDELVPVDCFGLVDMNDVMNRVSLREMSDADAAQYFDLLAKVMVSDALNAPIVLPTHEQYAAAKLQLAHALFAQLSGDESDMTRFKNYSANPAQATPSDTCWATRVTMHAILSMPDPGRDFILLISILQSVAQKKAPAGGETPSDTPPAVPSPSSAQPGRAPAR</sequence>
<dbReference type="RefSeq" id="WP_175230273.1">
    <property type="nucleotide sequence ID" value="NZ_CADIKH010000037.1"/>
</dbReference>
<reference evidence="3 4" key="1">
    <citation type="submission" date="2020-04" db="EMBL/GenBank/DDBJ databases">
        <authorList>
            <person name="De Canck E."/>
        </authorList>
    </citation>
    <scope>NUCLEOTIDE SEQUENCE [LARGE SCALE GENOMIC DNA]</scope>
    <source>
        <strain evidence="3 4">LMG 29542</strain>
    </source>
</reference>
<evidence type="ECO:0000313" key="4">
    <source>
        <dbReference type="Proteomes" id="UP000494363"/>
    </source>
</evidence>
<feature type="region of interest" description="Disordered" evidence="1">
    <location>
        <begin position="265"/>
        <end position="295"/>
    </location>
</feature>
<gene>
    <name evidence="3" type="ORF">LMG29542_05865</name>
</gene>